<dbReference type="AlphaFoldDB" id="A0A6M3IVG7"/>
<name>A0A6M3IVG7_9ZZZZ</name>
<evidence type="ECO:0000313" key="2">
    <source>
        <dbReference type="EMBL" id="QJA80791.1"/>
    </source>
</evidence>
<reference evidence="1" key="1">
    <citation type="submission" date="2020-03" db="EMBL/GenBank/DDBJ databases">
        <title>The deep terrestrial virosphere.</title>
        <authorList>
            <person name="Holmfeldt K."/>
            <person name="Nilsson E."/>
            <person name="Simone D."/>
            <person name="Lopez-Fernandez M."/>
            <person name="Wu X."/>
            <person name="de Brujin I."/>
            <person name="Lundin D."/>
            <person name="Andersson A."/>
            <person name="Bertilsson S."/>
            <person name="Dopson M."/>
        </authorList>
    </citation>
    <scope>NUCLEOTIDE SEQUENCE</scope>
    <source>
        <strain evidence="2">MM415A00651</strain>
        <strain evidence="1">MM415B00931</strain>
    </source>
</reference>
<accession>A0A6M3IVG7</accession>
<sequence>MKIAEYTYSPKFRKETDFMDFTGDVQNILNLGRYQMRVVTTAPTHTGEGGEHLLFISGTVRRLYIWDDTNSTWHYIEWNGTGENTPSVVANVALTDQNASIGATTIYTPSSAGIYRASVHQLCRSAGTGGTLDTTIIWTNDVGATNSIPAGQISLDGAGNWGSGVLIIRSTAAVIQYSTTVAGATGSPTYDFYIALERMF</sequence>
<dbReference type="EMBL" id="MT141443">
    <property type="protein sequence ID" value="QJA61510.1"/>
    <property type="molecule type" value="Genomic_DNA"/>
</dbReference>
<gene>
    <name evidence="2" type="ORF">MM415A00651_0004</name>
    <name evidence="1" type="ORF">MM415B00931_0031</name>
</gene>
<proteinExistence type="predicted"/>
<dbReference type="EMBL" id="MT142436">
    <property type="protein sequence ID" value="QJA80791.1"/>
    <property type="molecule type" value="Genomic_DNA"/>
</dbReference>
<evidence type="ECO:0000313" key="1">
    <source>
        <dbReference type="EMBL" id="QJA61510.1"/>
    </source>
</evidence>
<organism evidence="1">
    <name type="scientific">viral metagenome</name>
    <dbReference type="NCBI Taxonomy" id="1070528"/>
    <lineage>
        <taxon>unclassified sequences</taxon>
        <taxon>metagenomes</taxon>
        <taxon>organismal metagenomes</taxon>
    </lineage>
</organism>
<protein>
    <submittedName>
        <fullName evidence="1">Uncharacterized protein</fullName>
    </submittedName>
</protein>